<dbReference type="Gene3D" id="1.25.40.20">
    <property type="entry name" value="Ankyrin repeat-containing domain"/>
    <property type="match status" value="1"/>
</dbReference>
<accession>A0A0P6CKS2</accession>
<dbReference type="Pfam" id="PF00520">
    <property type="entry name" value="Ion_trans"/>
    <property type="match status" value="1"/>
</dbReference>
<keyword evidence="3" id="KW-1003">Cell membrane</keyword>
<evidence type="ECO:0000256" key="12">
    <source>
        <dbReference type="ARBA" id="ARBA00023303"/>
    </source>
</evidence>
<feature type="region of interest" description="Disordered" evidence="13">
    <location>
        <begin position="1"/>
        <end position="23"/>
    </location>
</feature>
<feature type="transmembrane region" description="Helical" evidence="14">
    <location>
        <begin position="385"/>
        <end position="405"/>
    </location>
</feature>
<protein>
    <submittedName>
        <fullName evidence="16">Transient receptor potential cation channel subfamily V member 2</fullName>
    </submittedName>
</protein>
<proteinExistence type="predicted"/>
<evidence type="ECO:0000256" key="1">
    <source>
        <dbReference type="ARBA" id="ARBA00004651"/>
    </source>
</evidence>
<evidence type="ECO:0000313" key="17">
    <source>
        <dbReference type="Proteomes" id="UP000076858"/>
    </source>
</evidence>
<feature type="region of interest" description="Disordered" evidence="13">
    <location>
        <begin position="1276"/>
        <end position="1300"/>
    </location>
</feature>
<evidence type="ECO:0000256" key="13">
    <source>
        <dbReference type="SAM" id="MobiDB-lite"/>
    </source>
</evidence>
<dbReference type="PROSITE" id="PS50297">
    <property type="entry name" value="ANK_REP_REGION"/>
    <property type="match status" value="1"/>
</dbReference>
<reference evidence="16 17" key="1">
    <citation type="submission" date="2016-03" db="EMBL/GenBank/DDBJ databases">
        <title>EvidentialGene: Evidence-directed Construction of Genes on Genomes.</title>
        <authorList>
            <person name="Gilbert D.G."/>
            <person name="Choi J.-H."/>
            <person name="Mockaitis K."/>
            <person name="Colbourne J."/>
            <person name="Pfrender M."/>
        </authorList>
    </citation>
    <scope>NUCLEOTIDE SEQUENCE [LARGE SCALE GENOMIC DNA]</scope>
    <source>
        <strain evidence="16 17">Xinb3</strain>
        <tissue evidence="16">Complete organism</tissue>
    </source>
</reference>
<evidence type="ECO:0000256" key="6">
    <source>
        <dbReference type="ARBA" id="ARBA00022692"/>
    </source>
</evidence>
<keyword evidence="9 14" id="KW-1133">Transmembrane helix</keyword>
<keyword evidence="5" id="KW-0107">Calcium channel</keyword>
<organism evidence="16 17">
    <name type="scientific">Daphnia magna</name>
    <dbReference type="NCBI Taxonomy" id="35525"/>
    <lineage>
        <taxon>Eukaryota</taxon>
        <taxon>Metazoa</taxon>
        <taxon>Ecdysozoa</taxon>
        <taxon>Arthropoda</taxon>
        <taxon>Crustacea</taxon>
        <taxon>Branchiopoda</taxon>
        <taxon>Diplostraca</taxon>
        <taxon>Cladocera</taxon>
        <taxon>Anomopoda</taxon>
        <taxon>Daphniidae</taxon>
        <taxon>Daphnia</taxon>
    </lineage>
</organism>
<keyword evidence="2" id="KW-0813">Transport</keyword>
<feature type="domain" description="Ion transport" evidence="15">
    <location>
        <begin position="490"/>
        <end position="631"/>
    </location>
</feature>
<dbReference type="PANTHER" id="PTHR10582">
    <property type="entry name" value="TRANSIENT RECEPTOR POTENTIAL ION CHANNEL PROTEIN"/>
    <property type="match status" value="1"/>
</dbReference>
<keyword evidence="16" id="KW-0675">Receptor</keyword>
<dbReference type="PANTHER" id="PTHR10582:SF2">
    <property type="entry name" value="INACTIVE"/>
    <property type="match status" value="1"/>
</dbReference>
<evidence type="ECO:0000256" key="5">
    <source>
        <dbReference type="ARBA" id="ARBA00022673"/>
    </source>
</evidence>
<feature type="transmembrane region" description="Helical" evidence="14">
    <location>
        <begin position="592"/>
        <end position="613"/>
    </location>
</feature>
<feature type="region of interest" description="Disordered" evidence="13">
    <location>
        <begin position="1121"/>
        <end position="1142"/>
    </location>
</feature>
<dbReference type="GO" id="GO:0005262">
    <property type="term" value="F:calcium channel activity"/>
    <property type="evidence" value="ECO:0007669"/>
    <property type="project" value="UniProtKB-KW"/>
</dbReference>
<dbReference type="InterPro" id="IPR024862">
    <property type="entry name" value="TRPV"/>
</dbReference>
<dbReference type="SMART" id="SM00248">
    <property type="entry name" value="ANK"/>
    <property type="match status" value="4"/>
</dbReference>
<dbReference type="STRING" id="35525.A0A0P6CKS2"/>
<gene>
    <name evidence="16" type="ORF">APZ42_030653</name>
</gene>
<comment type="subcellular location">
    <subcellularLocation>
        <location evidence="1">Cell membrane</location>
        <topology evidence="1">Multi-pass membrane protein</topology>
    </subcellularLocation>
</comment>
<keyword evidence="4" id="KW-0109">Calcium transport</keyword>
<comment type="caution">
    <text evidence="16">The sequence shown here is derived from an EMBL/GenBank/DDBJ whole genome shotgun (WGS) entry which is preliminary data.</text>
</comment>
<dbReference type="GO" id="GO:0005886">
    <property type="term" value="C:plasma membrane"/>
    <property type="evidence" value="ECO:0007669"/>
    <property type="project" value="UniProtKB-SubCell"/>
</dbReference>
<keyword evidence="12" id="KW-0407">Ion channel</keyword>
<evidence type="ECO:0000256" key="7">
    <source>
        <dbReference type="ARBA" id="ARBA00022737"/>
    </source>
</evidence>
<feature type="transmembrane region" description="Helical" evidence="14">
    <location>
        <begin position="468"/>
        <end position="489"/>
    </location>
</feature>
<keyword evidence="11 14" id="KW-0472">Membrane</keyword>
<evidence type="ECO:0000256" key="10">
    <source>
        <dbReference type="ARBA" id="ARBA00023065"/>
    </source>
</evidence>
<dbReference type="InterPro" id="IPR036770">
    <property type="entry name" value="Ankyrin_rpt-contain_sf"/>
</dbReference>
<dbReference type="FunFam" id="1.25.40.20:FF:000185">
    <property type="entry name" value="OSMotic avoidance abnormal family member"/>
    <property type="match status" value="1"/>
</dbReference>
<dbReference type="FunFam" id="1.10.287.70:FF:000132">
    <property type="entry name" value="OSMotic avoidance abnormal family member"/>
    <property type="match status" value="1"/>
</dbReference>
<feature type="compositionally biased region" description="Basic residues" evidence="13">
    <location>
        <begin position="1128"/>
        <end position="1142"/>
    </location>
</feature>
<dbReference type="InterPro" id="IPR005821">
    <property type="entry name" value="Ion_trans_dom"/>
</dbReference>
<feature type="transmembrane region" description="Helical" evidence="14">
    <location>
        <begin position="536"/>
        <end position="555"/>
    </location>
</feature>
<dbReference type="EMBL" id="LRGB01002849">
    <property type="protein sequence ID" value="KZS06144.1"/>
    <property type="molecule type" value="Genomic_DNA"/>
</dbReference>
<dbReference type="GO" id="GO:0034703">
    <property type="term" value="C:cation channel complex"/>
    <property type="evidence" value="ECO:0007669"/>
    <property type="project" value="UniProtKB-ARBA"/>
</dbReference>
<dbReference type="GO" id="GO:0098703">
    <property type="term" value="P:calcium ion import across plasma membrane"/>
    <property type="evidence" value="ECO:0007669"/>
    <property type="project" value="TreeGrafter"/>
</dbReference>
<evidence type="ECO:0000256" key="3">
    <source>
        <dbReference type="ARBA" id="ARBA00022475"/>
    </source>
</evidence>
<dbReference type="SUPFAM" id="SSF48403">
    <property type="entry name" value="Ankyrin repeat"/>
    <property type="match status" value="1"/>
</dbReference>
<feature type="compositionally biased region" description="Low complexity" evidence="13">
    <location>
        <begin position="1281"/>
        <end position="1293"/>
    </location>
</feature>
<feature type="compositionally biased region" description="Polar residues" evidence="13">
    <location>
        <begin position="1166"/>
        <end position="1180"/>
    </location>
</feature>
<evidence type="ECO:0000256" key="4">
    <source>
        <dbReference type="ARBA" id="ARBA00022568"/>
    </source>
</evidence>
<evidence type="ECO:0000313" key="16">
    <source>
        <dbReference type="EMBL" id="KZS06144.1"/>
    </source>
</evidence>
<evidence type="ECO:0000256" key="9">
    <source>
        <dbReference type="ARBA" id="ARBA00022989"/>
    </source>
</evidence>
<evidence type="ECO:0000256" key="8">
    <source>
        <dbReference type="ARBA" id="ARBA00022837"/>
    </source>
</evidence>
<keyword evidence="10" id="KW-0406">Ion transport</keyword>
<keyword evidence="7" id="KW-0677">Repeat</keyword>
<feature type="transmembrane region" description="Helical" evidence="14">
    <location>
        <begin position="496"/>
        <end position="516"/>
    </location>
</feature>
<dbReference type="Proteomes" id="UP000076858">
    <property type="component" value="Unassembled WGS sequence"/>
</dbReference>
<keyword evidence="17" id="KW-1185">Reference proteome</keyword>
<keyword evidence="6 14" id="KW-0812">Transmembrane</keyword>
<dbReference type="Pfam" id="PF00023">
    <property type="entry name" value="Ank"/>
    <property type="match status" value="2"/>
</dbReference>
<feature type="compositionally biased region" description="Polar residues" evidence="13">
    <location>
        <begin position="10"/>
        <end position="19"/>
    </location>
</feature>
<dbReference type="OrthoDB" id="533508at2759"/>
<feature type="transmembrane region" description="Helical" evidence="14">
    <location>
        <begin position="564"/>
        <end position="580"/>
    </location>
</feature>
<keyword evidence="8" id="KW-0106">Calcium</keyword>
<feature type="transmembrane region" description="Helical" evidence="14">
    <location>
        <begin position="426"/>
        <end position="448"/>
    </location>
</feature>
<evidence type="ECO:0000259" key="15">
    <source>
        <dbReference type="Pfam" id="PF00520"/>
    </source>
</evidence>
<sequence>MGNCKGKGSDSFNKQNSSAFDRVTSRTSTDDDCLLYQLADYQKGGDLIRYFTKEGPRATEELLKEQIPMLLYRKGEGQMVRRSDYLKWKYRKKRHMAVAVNEDVPGWADHYACWNFDYRGSLGESLLHVLIVCNTSVHTKLAKLLIVLFPNLALDVVEGNEFRGASALHLAIAYDSLEVIKLLVEAGAIVDQRAVGTFFLPRDQQRARPSRVTDYEGLAYFGEYPISWAACCNNEAAYNLLIDRGADPNSQDTFGNMVLHMVVVCNKLEMYGYALRHPRIQAKMGIANKAGLTPLTLSCHLGRATIFREMLELTAKEFWRYSNITCSAYPLNALDTILPDGRCNMTSALMIILNGTKEEHLDMLDGGIIQRLLEEKWKTFAQRQFLKRLGILFFHLFALSAAVYTRPRRDRPLIPHDYDDLSGMDIARFCFEIVTCLSCIGYVVIQQISELKNVGLKGFLYQLSNNPAKAIFLASNFLTLACIPCRLLGNRDAEEAILIFALPSAWFFLMFFAGAIRLTGPFVTMIYSMITGDMLTFAIIYSIMLLAFSQAFFFLHRGHPDKTLFSNFFSTWMGLFHWTLGDYNYNSLQDTVYPAVTTIVFVIFMIMVPILLLNMLIAMMGNTYALVIQQSEKEWVKQWAKIVIALERAVNQMHCKEYLLTYSIKVSGGSDGTDGSPPQEEVRGVMVIKSKNKTRARQRKGALNNWKRVGKRTIKELKRRGITGDQLRRQIWEPRTPSTTSINASPCVTPIPCPSSAAMLLMDSMNGGSGVAIGGAGVDSFAFGAAFNDLSGFSGGGGHLQNNAPNPAPVNQEVLNAALLSKLSMNLPFEDIFESTCTAPVAAEPPVAAMTAVAPVTPMAVTASDVAPMVVVAPAVAPTAVVSPTVASMAVEAPPMEPMDTVTAGTAMASPIPTDPIPPATTEMDPLSPPLVTHIPPTPTATTTTSIFPPLPPFPLDCGPSFTDQLDNSSQLSDIENEIIAQTLLSGNVKHRKTADSHPKDSLPPLFRARLLDTPNQSLEGELIFAGSTESAISICSTPADTMVPMMTPVNFTTESRRRSSPSVIQRAESIDVVGIRQQFDEHKSPSIIDHQPTIIINTELKREKLPPLVVDDKLLAAVHRDPSVSKHQNKRSKQRHHRRHHQFIRSNVVAPMEYFPEPETQQTTEVYQLEESTSESSQPDLAPEEVEESPRSEPDQVITVVEAIPNLHARSLLARSITVTQEENEHRKRIQKLKSSSSIPVDHRVHLTDNESLASSSSGVDESLYTATRVIPKKEQLRMSSQSSSTSSGSQTVASIAASRPEEQLPIMASDPVVIFHISGSSTGVTDDLTAPGRLPNSPMLSTKLMMSTNNKRPMNRHTAKMATITAASKVKRFNVMTASKGNRNRSPMRREVVELARSSTSSRIDQAKADHFSASASPAVLNLNHLLGGGDTESPIPDEIIGDL</sequence>
<dbReference type="PROSITE" id="PS50088">
    <property type="entry name" value="ANK_REPEAT"/>
    <property type="match status" value="2"/>
</dbReference>
<evidence type="ECO:0000256" key="14">
    <source>
        <dbReference type="SAM" id="Phobius"/>
    </source>
</evidence>
<feature type="region of interest" description="Disordered" evidence="13">
    <location>
        <begin position="1166"/>
        <end position="1195"/>
    </location>
</feature>
<name>A0A0P6CKS2_9CRUS</name>
<evidence type="ECO:0000256" key="2">
    <source>
        <dbReference type="ARBA" id="ARBA00022448"/>
    </source>
</evidence>
<dbReference type="InterPro" id="IPR002110">
    <property type="entry name" value="Ankyrin_rpt"/>
</dbReference>
<evidence type="ECO:0000256" key="11">
    <source>
        <dbReference type="ARBA" id="ARBA00023136"/>
    </source>
</evidence>